<dbReference type="Gene3D" id="3.40.50.1820">
    <property type="entry name" value="alpha/beta hydrolase"/>
    <property type="match status" value="1"/>
</dbReference>
<sequence length="323" mass="34953">MTRTPYTAHNGDVRLAVDDLGGAGGEPLLLLMGLGVSRLWWPDGLVAALIDAGFSVVSFDGRDAGGSTHFDDTPAGNPLTALLRRRPPAYTAEDMADDTVAVLDALGWQRAHLFGISQGGLVAQRTALRHPDRVHTLTSYAAVPSDARGAAVLRYVRLPFLARLTRMRHSAGRDGDIAAGLDLLRAVASPGYPFDEQDARLRVERELDAGLPSGVRDSRAQARQTGASWHGPRLRDLRVPTLVLHGERDPLIRPAAGRRIAASVPNARYVELPGAGHDLPREIWPTVAREIRAHADEASGTIRVRGPRAEAQEHEALTRVRPR</sequence>
<dbReference type="SUPFAM" id="SSF53474">
    <property type="entry name" value="alpha/beta-Hydrolases"/>
    <property type="match status" value="1"/>
</dbReference>
<keyword evidence="2" id="KW-0378">Hydrolase</keyword>
<organism evidence="2 3">
    <name type="scientific">Actinoplanes flavus</name>
    <dbReference type="NCBI Taxonomy" id="2820290"/>
    <lineage>
        <taxon>Bacteria</taxon>
        <taxon>Bacillati</taxon>
        <taxon>Actinomycetota</taxon>
        <taxon>Actinomycetes</taxon>
        <taxon>Micromonosporales</taxon>
        <taxon>Micromonosporaceae</taxon>
        <taxon>Actinoplanes</taxon>
    </lineage>
</organism>
<reference evidence="2 3" key="1">
    <citation type="submission" date="2021-03" db="EMBL/GenBank/DDBJ databases">
        <title>Actinoplanes flavus sp. nov., a novel actinomycete isolated from Coconut Palm rhizosphere soil.</title>
        <authorList>
            <person name="Luo X."/>
        </authorList>
    </citation>
    <scope>NUCLEOTIDE SEQUENCE [LARGE SCALE GENOMIC DNA]</scope>
    <source>
        <strain evidence="2 3">NEAU-H7</strain>
    </source>
</reference>
<proteinExistence type="predicted"/>
<feature type="domain" description="AB hydrolase-1" evidence="1">
    <location>
        <begin position="27"/>
        <end position="278"/>
    </location>
</feature>
<dbReference type="Pfam" id="PF00561">
    <property type="entry name" value="Abhydrolase_1"/>
    <property type="match status" value="1"/>
</dbReference>
<keyword evidence="3" id="KW-1185">Reference proteome</keyword>
<dbReference type="EMBL" id="JAGFNS010000030">
    <property type="protein sequence ID" value="MBO3742616.1"/>
    <property type="molecule type" value="Genomic_DNA"/>
</dbReference>
<dbReference type="InterPro" id="IPR050471">
    <property type="entry name" value="AB_hydrolase"/>
</dbReference>
<evidence type="ECO:0000313" key="3">
    <source>
        <dbReference type="Proteomes" id="UP000679690"/>
    </source>
</evidence>
<dbReference type="InterPro" id="IPR029058">
    <property type="entry name" value="AB_hydrolase_fold"/>
</dbReference>
<dbReference type="Proteomes" id="UP000679690">
    <property type="component" value="Unassembled WGS sequence"/>
</dbReference>
<dbReference type="PANTHER" id="PTHR43433:SF5">
    <property type="entry name" value="AB HYDROLASE-1 DOMAIN-CONTAINING PROTEIN"/>
    <property type="match status" value="1"/>
</dbReference>
<dbReference type="PANTHER" id="PTHR43433">
    <property type="entry name" value="HYDROLASE, ALPHA/BETA FOLD FAMILY PROTEIN"/>
    <property type="match status" value="1"/>
</dbReference>
<name>A0ABS3UVL1_9ACTN</name>
<evidence type="ECO:0000313" key="2">
    <source>
        <dbReference type="EMBL" id="MBO3742616.1"/>
    </source>
</evidence>
<dbReference type="GO" id="GO:0016787">
    <property type="term" value="F:hydrolase activity"/>
    <property type="evidence" value="ECO:0007669"/>
    <property type="project" value="UniProtKB-KW"/>
</dbReference>
<dbReference type="InterPro" id="IPR000073">
    <property type="entry name" value="AB_hydrolase_1"/>
</dbReference>
<protein>
    <submittedName>
        <fullName evidence="2">Alpha/beta hydrolase</fullName>
    </submittedName>
</protein>
<dbReference type="RefSeq" id="WP_208471815.1">
    <property type="nucleotide sequence ID" value="NZ_JAGFNS010000030.1"/>
</dbReference>
<evidence type="ECO:0000259" key="1">
    <source>
        <dbReference type="Pfam" id="PF00561"/>
    </source>
</evidence>
<accession>A0ABS3UVL1</accession>
<gene>
    <name evidence="2" type="ORF">J5X75_34405</name>
</gene>
<comment type="caution">
    <text evidence="2">The sequence shown here is derived from an EMBL/GenBank/DDBJ whole genome shotgun (WGS) entry which is preliminary data.</text>
</comment>